<sequence>MIHSRTPLNNLSFWVEWFYDMISVSSLPRNHKFKSHYLHI</sequence>
<dbReference type="AlphaFoldDB" id="A0A2P2MXS0"/>
<protein>
    <submittedName>
        <fullName evidence="1">Uncharacterized protein</fullName>
    </submittedName>
</protein>
<name>A0A2P2MXS0_RHIMU</name>
<accession>A0A2P2MXS0</accession>
<evidence type="ECO:0000313" key="1">
    <source>
        <dbReference type="EMBL" id="MBX35013.1"/>
    </source>
</evidence>
<organism evidence="1">
    <name type="scientific">Rhizophora mucronata</name>
    <name type="common">Asiatic mangrove</name>
    <dbReference type="NCBI Taxonomy" id="61149"/>
    <lineage>
        <taxon>Eukaryota</taxon>
        <taxon>Viridiplantae</taxon>
        <taxon>Streptophyta</taxon>
        <taxon>Embryophyta</taxon>
        <taxon>Tracheophyta</taxon>
        <taxon>Spermatophyta</taxon>
        <taxon>Magnoliopsida</taxon>
        <taxon>eudicotyledons</taxon>
        <taxon>Gunneridae</taxon>
        <taxon>Pentapetalae</taxon>
        <taxon>rosids</taxon>
        <taxon>fabids</taxon>
        <taxon>Malpighiales</taxon>
        <taxon>Rhizophoraceae</taxon>
        <taxon>Rhizophora</taxon>
    </lineage>
</organism>
<dbReference type="EMBL" id="GGEC01054529">
    <property type="protein sequence ID" value="MBX35013.1"/>
    <property type="molecule type" value="Transcribed_RNA"/>
</dbReference>
<reference evidence="1" key="1">
    <citation type="submission" date="2018-02" db="EMBL/GenBank/DDBJ databases">
        <title>Rhizophora mucronata_Transcriptome.</title>
        <authorList>
            <person name="Meera S.P."/>
            <person name="Sreeshan A."/>
            <person name="Augustine A."/>
        </authorList>
    </citation>
    <scope>NUCLEOTIDE SEQUENCE</scope>
    <source>
        <tissue evidence="1">Leaf</tissue>
    </source>
</reference>
<proteinExistence type="predicted"/>